<dbReference type="SUPFAM" id="SSF53474">
    <property type="entry name" value="alpha/beta-Hydrolases"/>
    <property type="match status" value="1"/>
</dbReference>
<proteinExistence type="predicted"/>
<dbReference type="KEGG" id="slut:H9L13_00240"/>
<gene>
    <name evidence="1" type="ORF">H9L13_00240</name>
</gene>
<evidence type="ECO:0000313" key="2">
    <source>
        <dbReference type="Proteomes" id="UP000515971"/>
    </source>
</evidence>
<accession>A0A7G9SHX0</accession>
<organism evidence="1 2">
    <name type="scientific">Sphingomonas lutea</name>
    <dbReference type="NCBI Taxonomy" id="1045317"/>
    <lineage>
        <taxon>Bacteria</taxon>
        <taxon>Pseudomonadati</taxon>
        <taxon>Pseudomonadota</taxon>
        <taxon>Alphaproteobacteria</taxon>
        <taxon>Sphingomonadales</taxon>
        <taxon>Sphingomonadaceae</taxon>
        <taxon>Sphingomonas</taxon>
    </lineage>
</organism>
<dbReference type="InterPro" id="IPR029058">
    <property type="entry name" value="AB_hydrolase_fold"/>
</dbReference>
<keyword evidence="2" id="KW-1185">Reference proteome</keyword>
<reference evidence="1 2" key="1">
    <citation type="submission" date="2020-08" db="EMBL/GenBank/DDBJ databases">
        <title>Genome sequence of Sphingomonas lutea KCTC 23642T.</title>
        <authorList>
            <person name="Hyun D.-W."/>
            <person name="Bae J.-W."/>
        </authorList>
    </citation>
    <scope>NUCLEOTIDE SEQUENCE [LARGE SCALE GENOMIC DNA]</scope>
    <source>
        <strain evidence="1 2">KCTC 23642</strain>
    </source>
</reference>
<dbReference type="EMBL" id="CP060718">
    <property type="protein sequence ID" value="QNN67445.1"/>
    <property type="molecule type" value="Genomic_DNA"/>
</dbReference>
<name>A0A7G9SHX0_9SPHN</name>
<sequence>MNKIPISGRTVSGAPYFRFTDTFEVGADVWGALDPGIVDPGNVSKMCALYVIPSKSDVQWNADNSLAHLAILGGNAAVPKIKVQAGCINANKVLLWPGASQPGEYDIVADFGNNTPDAASFVSDAQYNTPLDIIDGYFIAGFRVVEDPGTLGDWAQVGQWFYNETTQGIATVVDEAGSYSTPGGFASVNVSVPRKANVFFPADAPGVTSPAQISGVSANYPLIVVIHGNGHNYTSYDFLLQHLARNGFIAASIHINSGMSGLGRANMLFEHLGILKPAFGSKLQNNIGLLGHSRGGEAVIKAARLNQQQGLGHGLNALMALAPTDQYGHETLVAPWATPHFVLYGSRDGDIKGDIYTPGYTTAQTGFALYDRSADASKQMLFVHRASHNGFINYNEDFSGEASTCISVADQQKVMLAYTNAFFRKELSADPRWEGMFSGDWVPPSVSVNGTLVQTQFRRAAASVIDDFQANATWTTSSSGGAVTSTGLPVTPAEGKLRDHPAASGIDPLSPHDSSGMRIRWDNIGDRIDWAIPAGQGNVSAADVLSIRLGQVAGSAINPANAAQNLRIALRDGAGNERAVRVGAFSTLPYPDVRPVSTRTKSALLTVRIPLSAWTIVCAGQPKVDLTNVVSVSLVLSETPAGEVCVDEIEFSA</sequence>
<dbReference type="RefSeq" id="WP_187538034.1">
    <property type="nucleotide sequence ID" value="NZ_CP060718.1"/>
</dbReference>
<dbReference type="Proteomes" id="UP000515971">
    <property type="component" value="Chromosome"/>
</dbReference>
<dbReference type="AlphaFoldDB" id="A0A7G9SHX0"/>
<protein>
    <recommendedName>
        <fullName evidence="3">Alpha/beta hydrolase</fullName>
    </recommendedName>
</protein>
<evidence type="ECO:0000313" key="1">
    <source>
        <dbReference type="EMBL" id="QNN67445.1"/>
    </source>
</evidence>
<evidence type="ECO:0008006" key="3">
    <source>
        <dbReference type="Google" id="ProtNLM"/>
    </source>
</evidence>
<dbReference type="Gene3D" id="3.40.50.1820">
    <property type="entry name" value="alpha/beta hydrolase"/>
    <property type="match status" value="1"/>
</dbReference>